<dbReference type="Proteomes" id="UP000030528">
    <property type="component" value="Unassembled WGS sequence"/>
</dbReference>
<comment type="caution">
    <text evidence="1">The sequence shown here is derived from an EMBL/GenBank/DDBJ whole genome shotgun (WGS) entry which is preliminary data.</text>
</comment>
<dbReference type="InterPro" id="IPR043519">
    <property type="entry name" value="NT_sf"/>
</dbReference>
<dbReference type="EMBL" id="AVPE01000005">
    <property type="protein sequence ID" value="KGX92736.1"/>
    <property type="molecule type" value="Genomic_DNA"/>
</dbReference>
<dbReference type="RefSeq" id="WP_026800145.1">
    <property type="nucleotide sequence ID" value="NZ_AULI01000007.1"/>
</dbReference>
<dbReference type="Pfam" id="PF04229">
    <property type="entry name" value="GrpB"/>
    <property type="match status" value="1"/>
</dbReference>
<protein>
    <recommendedName>
        <fullName evidence="3">Dephospho-CoA kinase</fullName>
    </recommendedName>
</protein>
<reference evidence="1 2" key="1">
    <citation type="submission" date="2013-08" db="EMBL/GenBank/DDBJ databases">
        <authorList>
            <person name="Huang J."/>
            <person name="Wang G."/>
        </authorList>
    </citation>
    <scope>NUCLEOTIDE SEQUENCE [LARGE SCALE GENOMIC DNA]</scope>
    <source>
        <strain evidence="1 2">JSM 076056</strain>
    </source>
</reference>
<evidence type="ECO:0000313" key="1">
    <source>
        <dbReference type="EMBL" id="KGX92736.1"/>
    </source>
</evidence>
<dbReference type="InterPro" id="IPR007344">
    <property type="entry name" value="GrpB/CoaE"/>
</dbReference>
<dbReference type="OrthoDB" id="9799092at2"/>
<accession>A0A0A5GHJ1</accession>
<evidence type="ECO:0008006" key="3">
    <source>
        <dbReference type="Google" id="ProtNLM"/>
    </source>
</evidence>
<dbReference type="AlphaFoldDB" id="A0A0A5GHJ1"/>
<organism evidence="1 2">
    <name type="scientific">Pontibacillus halophilus JSM 076056 = DSM 19796</name>
    <dbReference type="NCBI Taxonomy" id="1385510"/>
    <lineage>
        <taxon>Bacteria</taxon>
        <taxon>Bacillati</taxon>
        <taxon>Bacillota</taxon>
        <taxon>Bacilli</taxon>
        <taxon>Bacillales</taxon>
        <taxon>Bacillaceae</taxon>
        <taxon>Pontibacillus</taxon>
    </lineage>
</organism>
<dbReference type="STRING" id="1385510.GCA_000425205_01734"/>
<proteinExistence type="predicted"/>
<evidence type="ECO:0000313" key="2">
    <source>
        <dbReference type="Proteomes" id="UP000030528"/>
    </source>
</evidence>
<gene>
    <name evidence="1" type="ORF">N781_15625</name>
</gene>
<name>A0A0A5GHJ1_9BACI</name>
<keyword evidence="2" id="KW-1185">Reference proteome</keyword>
<sequence length="175" mass="20641">MELGLARDEVRLQLHQSEWATEFMKVKRDLILVTGLPDERIEHVGSTSLADVKAKPIIDLLVGVDDYKDSQSILQDLKQLGFLRLKVERPNEMVCARFKDEAYKVKTHYIHLTNYRGELWEQMIQFRNYLLQSREARKEYEAIKEAYVKDHAKGIAAYTEHKEPFIQRILEYSTR</sequence>
<dbReference type="PANTHER" id="PTHR34822:SF1">
    <property type="entry name" value="GRPB FAMILY PROTEIN"/>
    <property type="match status" value="1"/>
</dbReference>
<dbReference type="SUPFAM" id="SSF81301">
    <property type="entry name" value="Nucleotidyltransferase"/>
    <property type="match status" value="1"/>
</dbReference>
<dbReference type="Gene3D" id="3.30.460.10">
    <property type="entry name" value="Beta Polymerase, domain 2"/>
    <property type="match status" value="1"/>
</dbReference>
<dbReference type="PANTHER" id="PTHR34822">
    <property type="entry name" value="GRPB DOMAIN PROTEIN (AFU_ORTHOLOGUE AFUA_1G01530)"/>
    <property type="match status" value="1"/>
</dbReference>
<dbReference type="eggNOG" id="COG2320">
    <property type="taxonomic scope" value="Bacteria"/>
</dbReference>